<reference evidence="4" key="4">
    <citation type="submission" date="2016-11" db="EMBL/GenBank/DDBJ databases">
        <authorList>
            <person name="Varghese N."/>
            <person name="Submissions S."/>
        </authorList>
    </citation>
    <scope>NUCLEOTIDE SEQUENCE</scope>
    <source>
        <strain evidence="4">DSM 1682</strain>
    </source>
</reference>
<reference evidence="3 5" key="1">
    <citation type="journal article" date="2016" name="Genome Announc.">
        <title>Complete Genome Sequence of the Amino Acid-Fermenting Clostridium propionicum X2 (DSM 1682).</title>
        <authorList>
            <person name="Poehlein A."/>
            <person name="Schlien K."/>
            <person name="Chowdhury N.P."/>
            <person name="Gottschalk G."/>
            <person name="Buckel W."/>
            <person name="Daniel R."/>
        </authorList>
    </citation>
    <scope>NUCLEOTIDE SEQUENCE [LARGE SCALE GENOMIC DNA]</scope>
    <source>
        <strain evidence="3 5">X2</strain>
    </source>
</reference>
<dbReference type="Proteomes" id="UP000068026">
    <property type="component" value="Chromosome"/>
</dbReference>
<accession>A0A110A7L2</accession>
<feature type="compositionally biased region" description="Polar residues" evidence="1">
    <location>
        <begin position="110"/>
        <end position="120"/>
    </location>
</feature>
<dbReference type="OrthoDB" id="2061035at2"/>
<reference evidence="6" key="3">
    <citation type="submission" date="2016-11" db="EMBL/GenBank/DDBJ databases">
        <authorList>
            <person name="Jaros S."/>
            <person name="Januszkiewicz K."/>
            <person name="Wedrychowicz H."/>
        </authorList>
    </citation>
    <scope>NUCLEOTIDE SEQUENCE [LARGE SCALE GENOMIC DNA]</scope>
    <source>
        <strain evidence="6">DSM 1682</strain>
    </source>
</reference>
<gene>
    <name evidence="3" type="ORF">CPRO_20670</name>
    <name evidence="4" type="ORF">SAMN02745151_02088</name>
</gene>
<feature type="compositionally biased region" description="Basic and acidic residues" evidence="1">
    <location>
        <begin position="96"/>
        <end position="109"/>
    </location>
</feature>
<keyword evidence="5" id="KW-1185">Reference proteome</keyword>
<evidence type="ECO:0000256" key="2">
    <source>
        <dbReference type="SAM" id="Phobius"/>
    </source>
</evidence>
<dbReference type="EMBL" id="CP014223">
    <property type="protein sequence ID" value="AMJ41648.1"/>
    <property type="molecule type" value="Genomic_DNA"/>
</dbReference>
<dbReference type="AlphaFoldDB" id="A0A110A7L2"/>
<dbReference type="EMBL" id="FQUA01000009">
    <property type="protein sequence ID" value="SHE88244.1"/>
    <property type="molecule type" value="Genomic_DNA"/>
</dbReference>
<sequence>MQKDFWRDLFRPENKKTGNNIILALLIGVLLIILGKTFFPTEKPMAEVKPDKQTAQVHKSNEQDMEVRMAEILSKIQGAGQVDVMLTFRVSTESVVAHEEKTEESRSQENGKTSENLSKETTVVMTEDGKGNTSPLVLTENSPQVEGVVIVAQGGDNAVVCKALSSAAQALLDVPAHKIAILKMK</sequence>
<evidence type="ECO:0000256" key="1">
    <source>
        <dbReference type="SAM" id="MobiDB-lite"/>
    </source>
</evidence>
<feature type="region of interest" description="Disordered" evidence="1">
    <location>
        <begin position="96"/>
        <end position="120"/>
    </location>
</feature>
<dbReference type="Proteomes" id="UP000184204">
    <property type="component" value="Unassembled WGS sequence"/>
</dbReference>
<reference evidence="5" key="2">
    <citation type="submission" date="2016-01" db="EMBL/GenBank/DDBJ databases">
        <authorList>
            <person name="Poehlein A."/>
            <person name="Schlien K."/>
            <person name="Gottschalk G."/>
            <person name="Buckel W."/>
            <person name="Daniel R."/>
        </authorList>
    </citation>
    <scope>NUCLEOTIDE SEQUENCE [LARGE SCALE GENOMIC DNA]</scope>
    <source>
        <strain evidence="5">X2</strain>
    </source>
</reference>
<name>A0A110A7L2_ANAPI</name>
<keyword evidence="2" id="KW-0472">Membrane</keyword>
<evidence type="ECO:0000313" key="4">
    <source>
        <dbReference type="EMBL" id="SHE88244.1"/>
    </source>
</evidence>
<evidence type="ECO:0000313" key="5">
    <source>
        <dbReference type="Proteomes" id="UP000068026"/>
    </source>
</evidence>
<dbReference type="KEGG" id="cpro:CPRO_20670"/>
<proteinExistence type="predicted"/>
<evidence type="ECO:0000313" key="3">
    <source>
        <dbReference type="EMBL" id="AMJ41648.1"/>
    </source>
</evidence>
<organism evidence="4 6">
    <name type="scientific">Anaerotignum propionicum DSM 1682</name>
    <dbReference type="NCBI Taxonomy" id="991789"/>
    <lineage>
        <taxon>Bacteria</taxon>
        <taxon>Bacillati</taxon>
        <taxon>Bacillota</taxon>
        <taxon>Clostridia</taxon>
        <taxon>Lachnospirales</taxon>
        <taxon>Anaerotignaceae</taxon>
        <taxon>Anaerotignum</taxon>
    </lineage>
</organism>
<dbReference type="RefSeq" id="WP_066051226.1">
    <property type="nucleotide sequence ID" value="NZ_CP014223.1"/>
</dbReference>
<feature type="transmembrane region" description="Helical" evidence="2">
    <location>
        <begin position="21"/>
        <end position="39"/>
    </location>
</feature>
<protein>
    <submittedName>
        <fullName evidence="4">Stage III sporulation protein AG</fullName>
    </submittedName>
</protein>
<keyword evidence="2" id="KW-0812">Transmembrane</keyword>
<evidence type="ECO:0000313" key="6">
    <source>
        <dbReference type="Proteomes" id="UP000184204"/>
    </source>
</evidence>
<keyword evidence="2" id="KW-1133">Transmembrane helix</keyword>